<evidence type="ECO:0000313" key="2">
    <source>
        <dbReference type="EMBL" id="RHX77483.1"/>
    </source>
</evidence>
<keyword evidence="1" id="KW-1133">Transmembrane helix</keyword>
<keyword evidence="1" id="KW-0812">Transmembrane</keyword>
<dbReference type="RefSeq" id="WP_118957980.1">
    <property type="nucleotide sequence ID" value="NZ_QHCR01000015.1"/>
</dbReference>
<feature type="transmembrane region" description="Helical" evidence="1">
    <location>
        <begin position="78"/>
        <end position="99"/>
    </location>
</feature>
<feature type="transmembrane region" description="Helical" evidence="1">
    <location>
        <begin position="34"/>
        <end position="57"/>
    </location>
</feature>
<reference evidence="3" key="1">
    <citation type="submission" date="2018-05" db="EMBL/GenBank/DDBJ databases">
        <title>Leptospira yasudae sp. nov. and Leptospira stimsonii sp. nov., two pathogenic species of the genus Leptospira isolated from environmental sources.</title>
        <authorList>
            <person name="Casanovas-Massana A."/>
            <person name="Hamond C."/>
            <person name="Santos L.A."/>
            <person name="Hacker K.P."/>
            <person name="Balassiano I."/>
            <person name="Medeiros M.A."/>
            <person name="Reis M.G."/>
            <person name="Ko A.I."/>
            <person name="Wunder E.A."/>
        </authorList>
    </citation>
    <scope>NUCLEOTIDE SEQUENCE [LARGE SCALE GENOMIC DNA]</scope>
    <source>
        <strain evidence="3">B21</strain>
    </source>
</reference>
<sequence>MNADDMGNEAVEDIKKEAIQGLIRPFSERFNHPILSWVIVFSAYFHISKIAKFILFLNDLYQPPAGKSILEDIGSEITFCNLISPIILGTAVGFLFPLFDTAFSKWVACVQRIRANWVSDELQRVYKTNIQFLDTTLRSVLEIIENPLQHDILQQLDKKVINTLRVVRGVKTLELGQCVKLNNEEGIIYPCQVMNDSSYGIVVKILNNDLYIVLQSGKINNEQLKEKFTQNGPYVLSDGKWKPESSANAVWLAREDDWVRVAISSNLSDSPERRFRRFHE</sequence>
<dbReference type="Proteomes" id="UP000285569">
    <property type="component" value="Unassembled WGS sequence"/>
</dbReference>
<proteinExistence type="predicted"/>
<reference evidence="2 3" key="2">
    <citation type="journal article" date="2020" name="Int. J. Syst. Evol. Microbiol.">
        <title>Leptospira yasudae sp. nov. and Leptospira stimsonii sp. nov., two new species of the pathogenic group isolated from environmental sources.</title>
        <authorList>
            <person name="Casanovas-Massana A."/>
            <person name="Hamond C."/>
            <person name="Santos L.A."/>
            <person name="de Oliveira D."/>
            <person name="Hacker K.P."/>
            <person name="Balassiano I."/>
            <person name="Costa F."/>
            <person name="Medeiros M.A."/>
            <person name="Reis M.G."/>
            <person name="Ko A.I."/>
            <person name="Wunder E.A."/>
        </authorList>
    </citation>
    <scope>NUCLEOTIDE SEQUENCE [LARGE SCALE GENOMIC DNA]</scope>
    <source>
        <strain evidence="2 3">B21</strain>
    </source>
</reference>
<keyword evidence="3" id="KW-1185">Reference proteome</keyword>
<organism evidence="2 3">
    <name type="scientific">Leptospira yasudae</name>
    <dbReference type="NCBI Taxonomy" id="2202201"/>
    <lineage>
        <taxon>Bacteria</taxon>
        <taxon>Pseudomonadati</taxon>
        <taxon>Spirochaetota</taxon>
        <taxon>Spirochaetia</taxon>
        <taxon>Leptospirales</taxon>
        <taxon>Leptospiraceae</taxon>
        <taxon>Leptospira</taxon>
    </lineage>
</organism>
<accession>A0ABX9LY70</accession>
<gene>
    <name evidence="2" type="ORF">DLM77_20895</name>
</gene>
<name>A0ABX9LY70_9LEPT</name>
<dbReference type="EMBL" id="QHCR01000015">
    <property type="protein sequence ID" value="RHX77483.1"/>
    <property type="molecule type" value="Genomic_DNA"/>
</dbReference>
<evidence type="ECO:0000256" key="1">
    <source>
        <dbReference type="SAM" id="Phobius"/>
    </source>
</evidence>
<keyword evidence="1" id="KW-0472">Membrane</keyword>
<comment type="caution">
    <text evidence="2">The sequence shown here is derived from an EMBL/GenBank/DDBJ whole genome shotgun (WGS) entry which is preliminary data.</text>
</comment>
<evidence type="ECO:0000313" key="3">
    <source>
        <dbReference type="Proteomes" id="UP000285569"/>
    </source>
</evidence>
<protein>
    <submittedName>
        <fullName evidence="2">Uncharacterized protein</fullName>
    </submittedName>
</protein>